<reference evidence="11 12" key="1">
    <citation type="submission" date="2018-09" db="EMBL/GenBank/DDBJ databases">
        <title>Phylogeny of the Shewanellaceae, and recommendation for two new genera, Pseudoshewanella and Parashewanella.</title>
        <authorList>
            <person name="Wang G."/>
        </authorList>
    </citation>
    <scope>NUCLEOTIDE SEQUENCE [LARGE SCALE GENOMIC DNA]</scope>
    <source>
        <strain evidence="11 12">C51</strain>
    </source>
</reference>
<keyword evidence="8 9" id="KW-0131">Cell cycle</keyword>
<dbReference type="InterPro" id="IPR045335">
    <property type="entry name" value="FtsQ_C_sf"/>
</dbReference>
<keyword evidence="12" id="KW-1185">Reference proteome</keyword>
<evidence type="ECO:0000256" key="4">
    <source>
        <dbReference type="ARBA" id="ARBA00022618"/>
    </source>
</evidence>
<dbReference type="Pfam" id="PF03799">
    <property type="entry name" value="FtsQ_DivIB_C"/>
    <property type="match status" value="1"/>
</dbReference>
<sequence>MKWRENYQRYKERLTDVNWYFVGGLFFLVLVIFGFSLTGWKLTKLVNDAQQVPIDAVVVKGERHYLTDSEIQMALKSLLSRSFFSANVTQVQKALEALPWVYRASVKREWPSKLKVYIQEQQVLAHWNGNQWINQQGDVFQAVVPKHIEMGPLPYLYGPNGEAKDMLKSYQQLKKLLAINGFHVERLTLTPRRAWQVILANGIELHLGREDKMRRVQRFIDVYPILKKENKPIDHVDLRYDTGLAIGWKKRQSENR</sequence>
<dbReference type="InterPro" id="IPR013685">
    <property type="entry name" value="POTRA_FtsQ_type"/>
</dbReference>
<evidence type="ECO:0000313" key="12">
    <source>
        <dbReference type="Proteomes" id="UP000281474"/>
    </source>
</evidence>
<evidence type="ECO:0000256" key="2">
    <source>
        <dbReference type="ARBA" id="ARBA00022475"/>
    </source>
</evidence>
<keyword evidence="6 9" id="KW-1133">Transmembrane helix</keyword>
<dbReference type="GO" id="GO:0005886">
    <property type="term" value="C:plasma membrane"/>
    <property type="evidence" value="ECO:0007669"/>
    <property type="project" value="UniProtKB-SubCell"/>
</dbReference>
<keyword evidence="2 9" id="KW-1003">Cell membrane</keyword>
<organism evidence="11 12">
    <name type="scientific">Parashewanella curva</name>
    <dbReference type="NCBI Taxonomy" id="2338552"/>
    <lineage>
        <taxon>Bacteria</taxon>
        <taxon>Pseudomonadati</taxon>
        <taxon>Pseudomonadota</taxon>
        <taxon>Gammaproteobacteria</taxon>
        <taxon>Alteromonadales</taxon>
        <taxon>Shewanellaceae</taxon>
        <taxon>Parashewanella</taxon>
    </lineage>
</organism>
<dbReference type="RefSeq" id="WP_121839756.1">
    <property type="nucleotide sequence ID" value="NZ_ML014798.1"/>
</dbReference>
<dbReference type="PROSITE" id="PS51779">
    <property type="entry name" value="POTRA"/>
    <property type="match status" value="1"/>
</dbReference>
<dbReference type="GO" id="GO:0032153">
    <property type="term" value="C:cell division site"/>
    <property type="evidence" value="ECO:0007669"/>
    <property type="project" value="UniProtKB-UniRule"/>
</dbReference>
<dbReference type="GO" id="GO:0090529">
    <property type="term" value="P:cell septum assembly"/>
    <property type="evidence" value="ECO:0007669"/>
    <property type="project" value="InterPro"/>
</dbReference>
<evidence type="ECO:0000313" key="11">
    <source>
        <dbReference type="EMBL" id="RLV58964.1"/>
    </source>
</evidence>
<evidence type="ECO:0000256" key="9">
    <source>
        <dbReference type="HAMAP-Rule" id="MF_00911"/>
    </source>
</evidence>
<evidence type="ECO:0000256" key="3">
    <source>
        <dbReference type="ARBA" id="ARBA00022519"/>
    </source>
</evidence>
<protein>
    <recommendedName>
        <fullName evidence="9">Cell division protein FtsQ</fullName>
    </recommendedName>
</protein>
<keyword evidence="3 9" id="KW-0997">Cell inner membrane</keyword>
<proteinExistence type="inferred from homology"/>
<name>A0A3L8PUI4_9GAMM</name>
<accession>A0A3L8PUI4</accession>
<feature type="transmembrane region" description="Helical" evidence="9">
    <location>
        <begin position="20"/>
        <end position="40"/>
    </location>
</feature>
<dbReference type="OrthoDB" id="9790370at2"/>
<evidence type="ECO:0000256" key="5">
    <source>
        <dbReference type="ARBA" id="ARBA00022692"/>
    </source>
</evidence>
<dbReference type="EMBL" id="QZEI01000049">
    <property type="protein sequence ID" value="RLV58964.1"/>
    <property type="molecule type" value="Genomic_DNA"/>
</dbReference>
<evidence type="ECO:0000256" key="7">
    <source>
        <dbReference type="ARBA" id="ARBA00023136"/>
    </source>
</evidence>
<dbReference type="PANTHER" id="PTHR35851:SF1">
    <property type="entry name" value="CELL DIVISION PROTEIN FTSQ"/>
    <property type="match status" value="1"/>
</dbReference>
<keyword evidence="4 9" id="KW-0132">Cell division</keyword>
<comment type="subunit">
    <text evidence="9">Part of a complex composed of FtsB, FtsL and FtsQ.</text>
</comment>
<keyword evidence="5 9" id="KW-0812">Transmembrane</keyword>
<dbReference type="InterPro" id="IPR005548">
    <property type="entry name" value="Cell_div_FtsQ/DivIB_C"/>
</dbReference>
<comment type="subcellular location">
    <subcellularLocation>
        <location evidence="9">Cell inner membrane</location>
        <topology evidence="9">Single-pass type II membrane protein</topology>
    </subcellularLocation>
    <subcellularLocation>
        <location evidence="1">Membrane</location>
    </subcellularLocation>
    <text evidence="9">Localizes to the division septum.</text>
</comment>
<comment type="similarity">
    <text evidence="9">Belongs to the FtsQ/DivIB family. FtsQ subfamily.</text>
</comment>
<dbReference type="PANTHER" id="PTHR35851">
    <property type="entry name" value="CELL DIVISION PROTEIN FTSQ"/>
    <property type="match status" value="1"/>
</dbReference>
<feature type="domain" description="POTRA" evidence="10">
    <location>
        <begin position="52"/>
        <end position="121"/>
    </location>
</feature>
<dbReference type="AlphaFoldDB" id="A0A3L8PUI4"/>
<dbReference type="GO" id="GO:0043093">
    <property type="term" value="P:FtsZ-dependent cytokinesis"/>
    <property type="evidence" value="ECO:0007669"/>
    <property type="project" value="UniProtKB-UniRule"/>
</dbReference>
<evidence type="ECO:0000259" key="10">
    <source>
        <dbReference type="PROSITE" id="PS51779"/>
    </source>
</evidence>
<evidence type="ECO:0000256" key="6">
    <source>
        <dbReference type="ARBA" id="ARBA00022989"/>
    </source>
</evidence>
<dbReference type="InterPro" id="IPR034746">
    <property type="entry name" value="POTRA"/>
</dbReference>
<evidence type="ECO:0000256" key="8">
    <source>
        <dbReference type="ARBA" id="ARBA00023306"/>
    </source>
</evidence>
<dbReference type="Gene3D" id="3.40.50.11690">
    <property type="entry name" value="Cell division protein FtsQ/DivIB"/>
    <property type="match status" value="1"/>
</dbReference>
<dbReference type="Proteomes" id="UP000281474">
    <property type="component" value="Unassembled WGS sequence"/>
</dbReference>
<dbReference type="InterPro" id="IPR026579">
    <property type="entry name" value="FtsQ"/>
</dbReference>
<comment type="function">
    <text evidence="9">Essential cell division protein. May link together the upstream cell division proteins, which are predominantly cytoplasmic, with the downstream cell division proteins, which are predominantly periplasmic. May control correct divisome assembly.</text>
</comment>
<gene>
    <name evidence="9" type="primary">ftsQ</name>
    <name evidence="11" type="ORF">D5018_14580</name>
</gene>
<dbReference type="Pfam" id="PF08478">
    <property type="entry name" value="POTRA_1"/>
    <property type="match status" value="1"/>
</dbReference>
<dbReference type="Gene3D" id="3.10.20.310">
    <property type="entry name" value="membrane protein fhac"/>
    <property type="match status" value="1"/>
</dbReference>
<dbReference type="HAMAP" id="MF_00911">
    <property type="entry name" value="FtsQ_subfam"/>
    <property type="match status" value="1"/>
</dbReference>
<keyword evidence="7 9" id="KW-0472">Membrane</keyword>
<comment type="caution">
    <text evidence="11">The sequence shown here is derived from an EMBL/GenBank/DDBJ whole genome shotgun (WGS) entry which is preliminary data.</text>
</comment>
<evidence type="ECO:0000256" key="1">
    <source>
        <dbReference type="ARBA" id="ARBA00004370"/>
    </source>
</evidence>